<dbReference type="Pfam" id="PF15780">
    <property type="entry name" value="ASH"/>
    <property type="match status" value="1"/>
</dbReference>
<feature type="region of interest" description="Disordered" evidence="3">
    <location>
        <begin position="216"/>
        <end position="242"/>
    </location>
</feature>
<sequence length="1509" mass="169485">MLNSEKYKGQSSYSQNIVQKCEERLNNVLAEQSQIKSRIKSIQDEIEIIDKQLHDQAPKHILDRLIKGRACLKTELSAEVAKEEKLGIDHDLIALELEKAHLELSKLKELEKQNEPYELMQQADLKDFREKRLHKEKFAANKAIQMLQKNCLIHDADKEEQTHQIMTEIDGALTTHQRLEPFLKDTARIVSQHKRNAKLMEQNFDSHRRDEIMKLKSAISDSRDDITANEGKRGERRRKQLEREKNRIKELVDSGLTERAAQIQLFRENKRRQDEKIRNLSRPKTLKPLQVRDSQSRDHTSTAAEIEAPIEQLDFGSLGDASSEKDPSSLLNPLNVDSSLKRTKSFAKWGVGKINMMKQLSTRDTVVTGNNDSDSSCDEEMDEEEEERQKILAAKRAEDEGRIMIAPEFDGLWGAGTKASGDFDDFDFSNRENDEKVIEATDFVSKPDVIRFVDFKLDQKEGYTVVVQLINVSHNTSSIRYHSLSTTLSDFCSVEYDPCAPLSPGMATSFKLTFRPALIQVITGSIVFTTPLGSLTIPVECIPPRVQPKIDVGPEGIQFGKTVVGEVVDRVVTLSNIGAMSGEFTCKLQFEGDALKAELKQEYDDPGDSSGDDPDHIGIIDEISMYPEHGGLLHAGSNAEVTLTYSPKMPGSTHAELKIKVFKTKSNDSKDVGALFVEEFVIQVDASSIDLPVSVSNSEFDLGVMTYGFMFQEQFTVHNTANAARVVSFVVPKEFESMVEIYPKTGYVQGKASMQAHVRFQPDAATVFELEEQESPFYDPENFIIEVPILLKVAEQTRPLELYVYGIVTDMELKLSTNKIDFGYCTIYESVFHTVTISNPSLLIQEFGFPNVPDFISVRPDLGFGSITPEENLDVDISFMPSTAGEYKFEVLIETIRGFKGVIECQGVAVHPPLELSKQHIDFTTPLHGTHRESFYIYNNHTEIAEFHQSIPRIGKEDYFPVGPISFCFTYPESCGLIFSPAVGTIYPGERQFVTIMCNPTLMENDVIAMMRALHMEKTGEDGSGLGKSQSRNNLGRKRSMAQVGKLGRKQSRTEAAKDSFNANKTNPLYWVSRDKLTRSYNSTNDFIPVPCFITPGSTSELTLSADKCRYENSLWVHVRVRRLRPWIVVKNFNGRPAVDFGSAPIGETEKRTLLVENISDQTVEMKSSLLDPHGPFQLLNPLGELEAGETHFLLLTFSPIRDKPYHEVLQIHQTQEDGEHTATLDISMTGTGLRPTCSLIHNGITLPTDPTIDMGIVQPNQVAKTTITIRNTSEFPIKFRISLDSDNDQFLANNRSGRVLFNCAPSFGILSMADEIKLNISFTPDHMGVFKDVLNLRLFGREYGKVHIHGMAILNSAFLDNVGYSSQRKGAGVGFSKADIGDDQKILEPVLVRLEPIPDQVITEYIGKIIVRAISLAHKPKTTFEIICVDKEKGFEDYPIVITPGVTGEVQSGSDLEIDFKFDGILKLPFAKFMIRLKGDKLSEYNLVFATEDMDRSWDALPANSLFL</sequence>
<feature type="domain" description="CFAP74 third Ig-like" evidence="5">
    <location>
        <begin position="693"/>
        <end position="809"/>
    </location>
</feature>
<dbReference type="GO" id="GO:0005737">
    <property type="term" value="C:cytoplasm"/>
    <property type="evidence" value="ECO:0007669"/>
    <property type="project" value="UniProtKB-SubCell"/>
</dbReference>
<accession>E4YM92</accession>
<feature type="domain" description="CFAP74 fourth Ig-like" evidence="6">
    <location>
        <begin position="815"/>
        <end position="908"/>
    </location>
</feature>
<comment type="subcellular location">
    <subcellularLocation>
        <location evidence="1">Cytoplasm</location>
    </subcellularLocation>
</comment>
<dbReference type="EMBL" id="FN654806">
    <property type="protein sequence ID" value="CBY36603.1"/>
    <property type="molecule type" value="Genomic_DNA"/>
</dbReference>
<dbReference type="Proteomes" id="UP000011014">
    <property type="component" value="Unassembled WGS sequence"/>
</dbReference>
<dbReference type="InterPro" id="IPR056307">
    <property type="entry name" value="Ig-CFAP74_3rd"/>
</dbReference>
<evidence type="ECO:0000259" key="4">
    <source>
        <dbReference type="Pfam" id="PF15780"/>
    </source>
</evidence>
<dbReference type="InterPro" id="IPR031549">
    <property type="entry name" value="ASH"/>
</dbReference>
<feature type="region of interest" description="Disordered" evidence="3">
    <location>
        <begin position="316"/>
        <end position="335"/>
    </location>
</feature>
<dbReference type="Pfam" id="PF24798">
    <property type="entry name" value="Ig-CFAP74_4th"/>
    <property type="match status" value="1"/>
</dbReference>
<name>E4YM92_OIKDI</name>
<organism evidence="7">
    <name type="scientific">Oikopleura dioica</name>
    <name type="common">Tunicate</name>
    <dbReference type="NCBI Taxonomy" id="34765"/>
    <lineage>
        <taxon>Eukaryota</taxon>
        <taxon>Metazoa</taxon>
        <taxon>Chordata</taxon>
        <taxon>Tunicata</taxon>
        <taxon>Appendicularia</taxon>
        <taxon>Copelata</taxon>
        <taxon>Oikopleuridae</taxon>
        <taxon>Oikopleura</taxon>
    </lineage>
</organism>
<reference evidence="7" key="1">
    <citation type="journal article" date="2010" name="Science">
        <title>Plasticity of animal genome architecture unmasked by rapid evolution of a pelagic tunicate.</title>
        <authorList>
            <person name="Denoeud F."/>
            <person name="Henriet S."/>
            <person name="Mungpakdee S."/>
            <person name="Aury J.M."/>
            <person name="Da Silva C."/>
            <person name="Brinkmann H."/>
            <person name="Mikhaleva J."/>
            <person name="Olsen L.C."/>
            <person name="Jubin C."/>
            <person name="Canestro C."/>
            <person name="Bouquet J.M."/>
            <person name="Danks G."/>
            <person name="Poulain J."/>
            <person name="Campsteijn C."/>
            <person name="Adamski M."/>
            <person name="Cross I."/>
            <person name="Yadetie F."/>
            <person name="Muffato M."/>
            <person name="Louis A."/>
            <person name="Butcher S."/>
            <person name="Tsagkogeorga G."/>
            <person name="Konrad A."/>
            <person name="Singh S."/>
            <person name="Jensen M.F."/>
            <person name="Cong E.H."/>
            <person name="Eikeseth-Otteraa H."/>
            <person name="Noel B."/>
            <person name="Anthouard V."/>
            <person name="Porcel B.M."/>
            <person name="Kachouri-Lafond R."/>
            <person name="Nishino A."/>
            <person name="Ugolini M."/>
            <person name="Chourrout P."/>
            <person name="Nishida H."/>
            <person name="Aasland R."/>
            <person name="Huzurbazar S."/>
            <person name="Westhof E."/>
            <person name="Delsuc F."/>
            <person name="Lehrach H."/>
            <person name="Reinhardt R."/>
            <person name="Weissenbach J."/>
            <person name="Roy S.W."/>
            <person name="Artiguenave F."/>
            <person name="Postlethwait J.H."/>
            <person name="Manak J.R."/>
            <person name="Thompson E.M."/>
            <person name="Jaillon O."/>
            <person name="Du Pasquier L."/>
            <person name="Boudinot P."/>
            <person name="Liberles D.A."/>
            <person name="Volff J.N."/>
            <person name="Philippe H."/>
            <person name="Lenhard B."/>
            <person name="Roest Crollius H."/>
            <person name="Wincker P."/>
            <person name="Chourrout D."/>
        </authorList>
    </citation>
    <scope>NUCLEOTIDE SEQUENCE [LARGE SCALE GENOMIC DNA]</scope>
</reference>
<dbReference type="PANTHER" id="PTHR22538">
    <property type="entry name" value="CILIA- AND FLAGELLA-ASSOCIATED PROTEIN 74"/>
    <property type="match status" value="1"/>
</dbReference>
<feature type="region of interest" description="Disordered" evidence="3">
    <location>
        <begin position="1019"/>
        <end position="1058"/>
    </location>
</feature>
<dbReference type="PANTHER" id="PTHR22538:SF0">
    <property type="entry name" value="CILIA- AND FLAGELLA-ASSOCIATED PROTEIN 74"/>
    <property type="match status" value="1"/>
</dbReference>
<dbReference type="InterPro" id="IPR056310">
    <property type="entry name" value="Ig-CFAP74_4th"/>
</dbReference>
<gene>
    <name evidence="7" type="ORF">GSOID_T00029618001</name>
</gene>
<evidence type="ECO:0000259" key="6">
    <source>
        <dbReference type="Pfam" id="PF24798"/>
    </source>
</evidence>
<evidence type="ECO:0000256" key="2">
    <source>
        <dbReference type="ARBA" id="ARBA00022490"/>
    </source>
</evidence>
<dbReference type="Pfam" id="PF24771">
    <property type="entry name" value="Ig_CFAP74_1st"/>
    <property type="match status" value="1"/>
</dbReference>
<dbReference type="Pfam" id="PF24778">
    <property type="entry name" value="Ig-CFAP74_3rd"/>
    <property type="match status" value="1"/>
</dbReference>
<evidence type="ECO:0000256" key="1">
    <source>
        <dbReference type="ARBA" id="ARBA00004496"/>
    </source>
</evidence>
<dbReference type="InterPro" id="IPR013783">
    <property type="entry name" value="Ig-like_fold"/>
</dbReference>
<evidence type="ECO:0000256" key="3">
    <source>
        <dbReference type="SAM" id="MobiDB-lite"/>
    </source>
</evidence>
<feature type="region of interest" description="Disordered" evidence="3">
    <location>
        <begin position="274"/>
        <end position="304"/>
    </location>
</feature>
<proteinExistence type="predicted"/>
<evidence type="ECO:0000313" key="7">
    <source>
        <dbReference type="EMBL" id="CBY36603.1"/>
    </source>
</evidence>
<dbReference type="Gene3D" id="2.60.40.10">
    <property type="entry name" value="Immunoglobulins"/>
    <property type="match status" value="5"/>
</dbReference>
<feature type="domain" description="Abnormal spindle-like microcephaly-associated protein ASH" evidence="4">
    <location>
        <begin position="1128"/>
        <end position="1213"/>
    </location>
</feature>
<evidence type="ECO:0000259" key="5">
    <source>
        <dbReference type="Pfam" id="PF24778"/>
    </source>
</evidence>
<feature type="compositionally biased region" description="Basic and acidic residues" evidence="3">
    <location>
        <begin position="221"/>
        <end position="233"/>
    </location>
</feature>
<protein>
    <submittedName>
        <fullName evidence="7">Uncharacterized protein</fullName>
    </submittedName>
</protein>
<keyword evidence="2" id="KW-0963">Cytoplasm</keyword>